<dbReference type="Proteomes" id="UP000325292">
    <property type="component" value="Chromosome"/>
</dbReference>
<evidence type="ECO:0008006" key="4">
    <source>
        <dbReference type="Google" id="ProtNLM"/>
    </source>
</evidence>
<keyword evidence="1" id="KW-0472">Membrane</keyword>
<evidence type="ECO:0000256" key="1">
    <source>
        <dbReference type="SAM" id="Phobius"/>
    </source>
</evidence>
<dbReference type="EMBL" id="CP019454">
    <property type="protein sequence ID" value="AUW93187.1"/>
    <property type="molecule type" value="Genomic_DNA"/>
</dbReference>
<keyword evidence="1" id="KW-1133">Transmembrane helix</keyword>
<evidence type="ECO:0000313" key="3">
    <source>
        <dbReference type="Proteomes" id="UP000325292"/>
    </source>
</evidence>
<keyword evidence="3" id="KW-1185">Reference proteome</keyword>
<proteinExistence type="predicted"/>
<sequence length="87" mass="8954">MRTALALIIAATSAIVGAIVVRARRPTGPVPMGWVMTVAALGALVAEVSTILWVGPPRGVWQPAIGGVLIGVMAGIFSARNKKPPKE</sequence>
<gene>
    <name evidence="2" type="ORF">BXT84_03820</name>
</gene>
<feature type="transmembrane region" description="Helical" evidence="1">
    <location>
        <begin position="33"/>
        <end position="53"/>
    </location>
</feature>
<keyword evidence="1" id="KW-0812">Transmembrane</keyword>
<accession>A0ABM6RP75</accession>
<organism evidence="2 3">
    <name type="scientific">Sulfobacillus thermotolerans</name>
    <dbReference type="NCBI Taxonomy" id="338644"/>
    <lineage>
        <taxon>Bacteria</taxon>
        <taxon>Bacillati</taxon>
        <taxon>Bacillota</taxon>
        <taxon>Clostridia</taxon>
        <taxon>Eubacteriales</taxon>
        <taxon>Clostridiales Family XVII. Incertae Sedis</taxon>
        <taxon>Sulfobacillus</taxon>
    </lineage>
</organism>
<name>A0ABM6RP75_9FIRM</name>
<protein>
    <recommendedName>
        <fullName evidence="4">Transglycosylase</fullName>
    </recommendedName>
</protein>
<feature type="transmembrane region" description="Helical" evidence="1">
    <location>
        <begin position="60"/>
        <end position="79"/>
    </location>
</feature>
<evidence type="ECO:0000313" key="2">
    <source>
        <dbReference type="EMBL" id="AUW93187.1"/>
    </source>
</evidence>
<reference evidence="2 3" key="1">
    <citation type="journal article" date="2019" name="Sci. Rep.">
        <title>Sulfobacillus thermotolerans: new insights into resistance and metabolic capacities of acidophilic chemolithotrophs.</title>
        <authorList>
            <person name="Panyushkina A.E."/>
            <person name="Babenko V.V."/>
            <person name="Nikitina A.S."/>
            <person name="Selezneva O.V."/>
            <person name="Tsaplina I.A."/>
            <person name="Letarova M.A."/>
            <person name="Kostryukova E.S."/>
            <person name="Letarov A.V."/>
        </authorList>
    </citation>
    <scope>NUCLEOTIDE SEQUENCE [LARGE SCALE GENOMIC DNA]</scope>
    <source>
        <strain evidence="2 3">Kr1</strain>
    </source>
</reference>